<feature type="compositionally biased region" description="Polar residues" evidence="3">
    <location>
        <begin position="164"/>
        <end position="182"/>
    </location>
</feature>
<feature type="region of interest" description="Disordered" evidence="3">
    <location>
        <begin position="164"/>
        <end position="184"/>
    </location>
</feature>
<feature type="domain" description="BEN" evidence="5">
    <location>
        <begin position="367"/>
        <end position="464"/>
    </location>
</feature>
<feature type="compositionally biased region" description="Gly residues" evidence="3">
    <location>
        <begin position="493"/>
        <end position="504"/>
    </location>
</feature>
<evidence type="ECO:0000313" key="7">
    <source>
        <dbReference type="Proteomes" id="UP000265040"/>
    </source>
</evidence>
<evidence type="ECO:0000313" key="6">
    <source>
        <dbReference type="Ensembl" id="ENSATEP00000044975.1"/>
    </source>
</evidence>
<feature type="compositionally biased region" description="Pro residues" evidence="3">
    <location>
        <begin position="613"/>
        <end position="622"/>
    </location>
</feature>
<dbReference type="OrthoDB" id="10261408at2759"/>
<dbReference type="GO" id="GO:0000978">
    <property type="term" value="F:RNA polymerase II cis-regulatory region sequence-specific DNA binding"/>
    <property type="evidence" value="ECO:0007669"/>
    <property type="project" value="TreeGrafter"/>
</dbReference>
<dbReference type="SUPFAM" id="SSF54695">
    <property type="entry name" value="POZ domain"/>
    <property type="match status" value="1"/>
</dbReference>
<feature type="region of interest" description="Disordered" evidence="3">
    <location>
        <begin position="535"/>
        <end position="641"/>
    </location>
</feature>
<dbReference type="SMART" id="SM00225">
    <property type="entry name" value="BTB"/>
    <property type="match status" value="1"/>
</dbReference>
<proteinExistence type="predicted"/>
<dbReference type="InterPro" id="IPR018379">
    <property type="entry name" value="BEN_domain"/>
</dbReference>
<evidence type="ECO:0000259" key="5">
    <source>
        <dbReference type="PROSITE" id="PS51457"/>
    </source>
</evidence>
<feature type="region of interest" description="Disordered" evidence="3">
    <location>
        <begin position="199"/>
        <end position="218"/>
    </location>
</feature>
<dbReference type="InterPro" id="IPR050457">
    <property type="entry name" value="ZnFinger_BTB_dom_contain"/>
</dbReference>
<feature type="compositionally biased region" description="Basic and acidic residues" evidence="3">
    <location>
        <begin position="535"/>
        <end position="550"/>
    </location>
</feature>
<protein>
    <recommendedName>
        <fullName evidence="8">NACC family member 2</fullName>
    </recommendedName>
</protein>
<dbReference type="InterPro" id="IPR000210">
    <property type="entry name" value="BTB/POZ_dom"/>
</dbReference>
<dbReference type="InterPro" id="IPR011333">
    <property type="entry name" value="SKP1/BTB/POZ_sf"/>
</dbReference>
<feature type="compositionally biased region" description="Low complexity" evidence="3">
    <location>
        <begin position="596"/>
        <end position="612"/>
    </location>
</feature>
<dbReference type="Proteomes" id="UP000265040">
    <property type="component" value="Chromosome 9"/>
</dbReference>
<feature type="region of interest" description="Disordered" evidence="3">
    <location>
        <begin position="475"/>
        <end position="511"/>
    </location>
</feature>
<dbReference type="FunFam" id="1.10.10.2590:FF:000002">
    <property type="entry name" value="Putative nucleus accumbens-associated protein 2"/>
    <property type="match status" value="1"/>
</dbReference>
<dbReference type="PROSITE" id="PS51457">
    <property type="entry name" value="BEN"/>
    <property type="match status" value="1"/>
</dbReference>
<feature type="region of interest" description="Disordered" evidence="3">
    <location>
        <begin position="256"/>
        <end position="283"/>
    </location>
</feature>
<dbReference type="Gene3D" id="3.30.710.10">
    <property type="entry name" value="Potassium Channel Kv1.1, Chain A"/>
    <property type="match status" value="1"/>
</dbReference>
<dbReference type="Pfam" id="PF10523">
    <property type="entry name" value="BEN"/>
    <property type="match status" value="1"/>
</dbReference>
<dbReference type="GeneTree" id="ENSGT00940000159244"/>
<reference evidence="6" key="3">
    <citation type="submission" date="2025-09" db="UniProtKB">
        <authorList>
            <consortium name="Ensembl"/>
        </authorList>
    </citation>
    <scope>IDENTIFICATION</scope>
</reference>
<keyword evidence="7" id="KW-1185">Reference proteome</keyword>
<feature type="compositionally biased region" description="Gly residues" evidence="3">
    <location>
        <begin position="563"/>
        <end position="572"/>
    </location>
</feature>
<dbReference type="InParanoid" id="A0A7N6A918"/>
<feature type="compositionally biased region" description="Low complexity" evidence="3">
    <location>
        <begin position="256"/>
        <end position="266"/>
    </location>
</feature>
<name>A0A7N6A918_ANATE</name>
<dbReference type="PANTHER" id="PTHR46105:SF2">
    <property type="entry name" value="NUCLEUS ACCUMBENS-ASSOCIATED PROTEIN 2"/>
    <property type="match status" value="1"/>
</dbReference>
<dbReference type="PROSITE" id="PS50097">
    <property type="entry name" value="BTB"/>
    <property type="match status" value="1"/>
</dbReference>
<feature type="domain" description="BTB" evidence="4">
    <location>
        <begin position="31"/>
        <end position="107"/>
    </location>
</feature>
<organism evidence="6 7">
    <name type="scientific">Anabas testudineus</name>
    <name type="common">Climbing perch</name>
    <name type="synonym">Anthias testudineus</name>
    <dbReference type="NCBI Taxonomy" id="64144"/>
    <lineage>
        <taxon>Eukaryota</taxon>
        <taxon>Metazoa</taxon>
        <taxon>Chordata</taxon>
        <taxon>Craniata</taxon>
        <taxon>Vertebrata</taxon>
        <taxon>Euteleostomi</taxon>
        <taxon>Actinopterygii</taxon>
        <taxon>Neopterygii</taxon>
        <taxon>Teleostei</taxon>
        <taxon>Neoteleostei</taxon>
        <taxon>Acanthomorphata</taxon>
        <taxon>Anabantaria</taxon>
        <taxon>Anabantiformes</taxon>
        <taxon>Anabantoidei</taxon>
        <taxon>Anabantidae</taxon>
        <taxon>Anabas</taxon>
    </lineage>
</organism>
<evidence type="ECO:0000256" key="1">
    <source>
        <dbReference type="ARBA" id="ARBA00022499"/>
    </source>
</evidence>
<dbReference type="GO" id="GO:0000981">
    <property type="term" value="F:DNA-binding transcription factor activity, RNA polymerase II-specific"/>
    <property type="evidence" value="ECO:0007669"/>
    <property type="project" value="TreeGrafter"/>
</dbReference>
<evidence type="ECO:0000256" key="2">
    <source>
        <dbReference type="ARBA" id="ARBA00022843"/>
    </source>
</evidence>
<keyword evidence="2" id="KW-0832">Ubl conjugation</keyword>
<dbReference type="SMART" id="SM01025">
    <property type="entry name" value="BEN"/>
    <property type="match status" value="1"/>
</dbReference>
<sequence length="641" mass="68655">MSEGLLQVEIPDFGSSVLGSLNEQRLLGHYCDVSILVQGQAFKAHRAVLAASSLYFRDLFSSATDSSSSSSSSSSCQAVFELPSSVTPTCFQQILSFCYTGRLSMAASEQLVLMYTAGYLQIQNIVERGMELMMMKTSSSSSPLCCDSQTTSADELGNFDNSIVQQQQHRAPQLQEASTDQPALSPEELLLAVSRIKQERADTPPAEENQGGAAGAGEEARVDIAGDLQTSRSTALCYLSAGGSLVPGLQSYLLASGGRSSPGGSSLPTDSPPSHPPTEEELEEDYYSNAVHPGIYQHMYGHPANPYIQEKMEMLTLPLANERRPCVLVGRDNMALPASLISQIGYRCHPSLYTEGDPGEKVELVAGSGVFMTRGQLMNCHLCAGVKHKVLLRRLLATFFDRNTLANSCGTGIRSSTNDPSRKPLDNRVLNTVKLYCQNFAPNFKESEMNVIAADMCTNARRVRKRWLPKIQSLLPDSLPTSASSHPRKPKRGGGAGGGQGGEAGVQPSSSPFELDLRQLSASYLGLEAPLYTERREREAAGEREREKEAPATLLPHLQFAGSRGGGGGGGQTEEVLMGGEAEGGGRLQTEQPRDLPLSLSSSSSSSSSSHPSPQPAEPAPPHRGLAETEERGGEPLEDSQ</sequence>
<evidence type="ECO:0000259" key="4">
    <source>
        <dbReference type="PROSITE" id="PS50097"/>
    </source>
</evidence>
<dbReference type="Gene3D" id="1.10.10.2590">
    <property type="entry name" value="BEN domain"/>
    <property type="match status" value="1"/>
</dbReference>
<dbReference type="Ensembl" id="ENSATET00000065527.2">
    <property type="protein sequence ID" value="ENSATEP00000044975.1"/>
    <property type="gene ID" value="ENSATEG00000026133.2"/>
</dbReference>
<evidence type="ECO:0000256" key="3">
    <source>
        <dbReference type="SAM" id="MobiDB-lite"/>
    </source>
</evidence>
<reference evidence="6" key="1">
    <citation type="submission" date="2021-04" db="EMBL/GenBank/DDBJ databases">
        <authorList>
            <consortium name="Wellcome Sanger Institute Data Sharing"/>
        </authorList>
    </citation>
    <scope>NUCLEOTIDE SEQUENCE [LARGE SCALE GENOMIC DNA]</scope>
</reference>
<keyword evidence="1" id="KW-1017">Isopeptide bond</keyword>
<dbReference type="PANTHER" id="PTHR46105">
    <property type="entry name" value="AGAP004733-PA"/>
    <property type="match status" value="1"/>
</dbReference>
<accession>A0A7N6A918</accession>
<reference evidence="6" key="2">
    <citation type="submission" date="2025-08" db="UniProtKB">
        <authorList>
            <consortium name="Ensembl"/>
        </authorList>
    </citation>
    <scope>IDENTIFICATION</scope>
</reference>
<dbReference type="Pfam" id="PF00651">
    <property type="entry name" value="BTB"/>
    <property type="match status" value="1"/>
</dbReference>
<feature type="compositionally biased region" description="Basic and acidic residues" evidence="3">
    <location>
        <begin position="625"/>
        <end position="635"/>
    </location>
</feature>
<dbReference type="AlphaFoldDB" id="A0A7N6A918"/>
<gene>
    <name evidence="6" type="primary">NACC2</name>
</gene>
<evidence type="ECO:0008006" key="8">
    <source>
        <dbReference type="Google" id="ProtNLM"/>
    </source>
</evidence>